<dbReference type="GO" id="GO:0008139">
    <property type="term" value="F:nuclear localization sequence binding"/>
    <property type="evidence" value="ECO:0007669"/>
    <property type="project" value="TreeGrafter"/>
</dbReference>
<feature type="domain" description="RanBP2-type" evidence="9">
    <location>
        <begin position="554"/>
        <end position="586"/>
    </location>
</feature>
<dbReference type="PANTHER" id="PTHR23193">
    <property type="entry name" value="NUCLEAR PORE COMPLEX PROTEIN NUP"/>
    <property type="match status" value="1"/>
</dbReference>
<evidence type="ECO:0000256" key="5">
    <source>
        <dbReference type="ARBA" id="ARBA00022833"/>
    </source>
</evidence>
<feature type="compositionally biased region" description="Polar residues" evidence="8">
    <location>
        <begin position="38"/>
        <end position="48"/>
    </location>
</feature>
<accession>A0A0N5CWF6</accession>
<keyword evidence="5" id="KW-0862">Zinc</keyword>
<feature type="region of interest" description="Disordered" evidence="8">
    <location>
        <begin position="314"/>
        <end position="372"/>
    </location>
</feature>
<keyword evidence="4 7" id="KW-0863">Zinc-finger</keyword>
<dbReference type="EMBL" id="UYYF01004298">
    <property type="protein sequence ID" value="VDN01814.1"/>
    <property type="molecule type" value="Genomic_DNA"/>
</dbReference>
<keyword evidence="6" id="KW-0539">Nucleus</keyword>
<organism evidence="12">
    <name type="scientific">Thelazia callipaeda</name>
    <name type="common">Oriental eyeworm</name>
    <name type="synonym">Parasitic nematode</name>
    <dbReference type="NCBI Taxonomy" id="103827"/>
    <lineage>
        <taxon>Eukaryota</taxon>
        <taxon>Metazoa</taxon>
        <taxon>Ecdysozoa</taxon>
        <taxon>Nematoda</taxon>
        <taxon>Chromadorea</taxon>
        <taxon>Rhabditida</taxon>
        <taxon>Spirurina</taxon>
        <taxon>Spiruromorpha</taxon>
        <taxon>Thelazioidea</taxon>
        <taxon>Thelaziidae</taxon>
        <taxon>Thelazia</taxon>
    </lineage>
</organism>
<dbReference type="PANTHER" id="PTHR23193:SF23">
    <property type="entry name" value="NUCLEAR PORE COMPLEX PROTEIN NUP153"/>
    <property type="match status" value="1"/>
</dbReference>
<gene>
    <name evidence="10" type="ORF">TCLT_LOCUS4667</name>
</gene>
<dbReference type="GO" id="GO:0006405">
    <property type="term" value="P:RNA export from nucleus"/>
    <property type="evidence" value="ECO:0007669"/>
    <property type="project" value="TreeGrafter"/>
</dbReference>
<dbReference type="GO" id="GO:0005643">
    <property type="term" value="C:nuclear pore"/>
    <property type="evidence" value="ECO:0007669"/>
    <property type="project" value="TreeGrafter"/>
</dbReference>
<evidence type="ECO:0000256" key="3">
    <source>
        <dbReference type="ARBA" id="ARBA00022723"/>
    </source>
</evidence>
<evidence type="ECO:0000256" key="1">
    <source>
        <dbReference type="ARBA" id="ARBA00004123"/>
    </source>
</evidence>
<protein>
    <submittedName>
        <fullName evidence="12">RanBP2-type domain-containing protein</fullName>
    </submittedName>
</protein>
<evidence type="ECO:0000313" key="10">
    <source>
        <dbReference type="EMBL" id="VDN01814.1"/>
    </source>
</evidence>
<evidence type="ECO:0000256" key="8">
    <source>
        <dbReference type="SAM" id="MobiDB-lite"/>
    </source>
</evidence>
<dbReference type="OrthoDB" id="79830at2759"/>
<feature type="compositionally biased region" description="Polar residues" evidence="8">
    <location>
        <begin position="349"/>
        <end position="358"/>
    </location>
</feature>
<dbReference type="AlphaFoldDB" id="A0A0N5CWF6"/>
<evidence type="ECO:0000313" key="12">
    <source>
        <dbReference type="WBParaSite" id="TCLT_0000467801-mRNA-1"/>
    </source>
</evidence>
<evidence type="ECO:0000259" key="9">
    <source>
        <dbReference type="PROSITE" id="PS50199"/>
    </source>
</evidence>
<sequence>MADRKTGNWLSSVVGNISGFWSRSSSELVTRSDKSVDSRNSNQNTSYEEQGDSDVGEENDGIVIETMSAGPSVTPESKFASKQRAVRYLSPSTLSSVNVASVNSRNRKRAATSILSYNQVSDVEQTITSSIVGSLHSGPLSKRSKMQRDLTDRQSFLSSSFSDVPAPKSYISQSFVSSFTPVSSSTTKPNASRTHSVATSSLSSKTRAILEQLQKISSPVKEVNRLPINFNEPERWANDFVSNAIQKPPRNSMCSLSRAQMISNILNTKSPSVFWSRATNTNKIMDPFSDLSHNIQTTDYSAVRTAKKSDCEKVLSPNSSSLSLKYTSPMNLSQKPESSESLIDDQKKPTISSKSTASAVEAQDISVSRSSSNKTNNVFSAKALELDISSPVKEVKRNDKEEMVLATEIDEDLFPFAPPLRRGPFISAQCEEIPQKQGVILNPLQVPRSSSFPTVSDTVSVSEDTPVTVQRTRMSLTADGKNTEGLHGTVDIKENPAIQKSVTLMPAAVDKATSSALDSKPSLQQCGEQWSCPKCMVFVKGDIEKCVCCGYEKKHGITKHWTCDECWVPNKLDVDKCVSCGCVKKGRKSITKQVESISENSTSTNVFGDHAFKPHLTTQGILFGFPTTKPVMDTASISTCLPSLSTAQSTLPAVNGNANVGSTLKFGLTSSASMPSFGLGKIPETSISLPAITETQPAVLPSSQPQFPTLRFGIPSSSTTTSAIPLISSSFSFPSLVSTSSTSIATGRSENIFKISIPTTMNPFNFGSFNTTSAAMDKVPTGEVSMISTTDMGKIPTAVITEASPAEICKTSVPSLFTFGSSASSLALTNSASTGTSAVPLPASESTVPTFSTPKLPLFGAVDRSTVNSENHDVVEMSSPVTSPVTSNEVGIFGLSKSSTAPIFSFGASNASISTSVGGLFGSLQTTMPGVLGIPGTPLFSFGQQQSSLDSKPFQSPASLTSPPSTFNFGSSASNGGTGFVFGSTAPPLNFAFGGQQLSNNSTSSFNFTPAASFGLDSFPLSTLDRHQRVQERC</sequence>
<evidence type="ECO:0000313" key="11">
    <source>
        <dbReference type="Proteomes" id="UP000276776"/>
    </source>
</evidence>
<reference evidence="10 11" key="2">
    <citation type="submission" date="2018-11" db="EMBL/GenBank/DDBJ databases">
        <authorList>
            <consortium name="Pathogen Informatics"/>
        </authorList>
    </citation>
    <scope>NUCLEOTIDE SEQUENCE [LARGE SCALE GENOMIC DNA]</scope>
</reference>
<feature type="region of interest" description="Disordered" evidence="8">
    <location>
        <begin position="24"/>
        <end position="57"/>
    </location>
</feature>
<comment type="subcellular location">
    <subcellularLocation>
        <location evidence="1">Nucleus</location>
    </subcellularLocation>
</comment>
<feature type="compositionally biased region" description="Polar residues" evidence="8">
    <location>
        <begin position="316"/>
        <end position="341"/>
    </location>
</feature>
<dbReference type="Proteomes" id="UP000276776">
    <property type="component" value="Unassembled WGS sequence"/>
</dbReference>
<keyword evidence="11" id="KW-1185">Reference proteome</keyword>
<proteinExistence type="predicted"/>
<dbReference type="STRING" id="103827.A0A0N5CWF6"/>
<dbReference type="PROSITE" id="PS01358">
    <property type="entry name" value="ZF_RANBP2_1"/>
    <property type="match status" value="1"/>
</dbReference>
<dbReference type="GO" id="GO:0006606">
    <property type="term" value="P:protein import into nucleus"/>
    <property type="evidence" value="ECO:0007669"/>
    <property type="project" value="TreeGrafter"/>
</dbReference>
<evidence type="ECO:0000256" key="6">
    <source>
        <dbReference type="ARBA" id="ARBA00023242"/>
    </source>
</evidence>
<keyword evidence="2" id="KW-0813">Transport</keyword>
<dbReference type="OMA" id="WSCPKCM"/>
<dbReference type="WBParaSite" id="TCLT_0000467801-mRNA-1">
    <property type="protein sequence ID" value="TCLT_0000467801-mRNA-1"/>
    <property type="gene ID" value="TCLT_0000467801"/>
</dbReference>
<reference evidence="12" key="1">
    <citation type="submission" date="2017-02" db="UniProtKB">
        <authorList>
            <consortium name="WormBaseParasite"/>
        </authorList>
    </citation>
    <scope>IDENTIFICATION</scope>
</reference>
<feature type="region of interest" description="Disordered" evidence="8">
    <location>
        <begin position="945"/>
        <end position="967"/>
    </location>
</feature>
<evidence type="ECO:0000256" key="2">
    <source>
        <dbReference type="ARBA" id="ARBA00022448"/>
    </source>
</evidence>
<dbReference type="GO" id="GO:0008270">
    <property type="term" value="F:zinc ion binding"/>
    <property type="evidence" value="ECO:0007669"/>
    <property type="project" value="UniProtKB-KW"/>
</dbReference>
<dbReference type="PROSITE" id="PS50199">
    <property type="entry name" value="ZF_RANBP2_2"/>
    <property type="match status" value="1"/>
</dbReference>
<dbReference type="InterPro" id="IPR001876">
    <property type="entry name" value="Znf_RanBP2"/>
</dbReference>
<dbReference type="InterPro" id="IPR026054">
    <property type="entry name" value="Nucleoporin"/>
</dbReference>
<dbReference type="Gene3D" id="4.10.1060.10">
    <property type="entry name" value="Zinc finger, RanBP2-type"/>
    <property type="match status" value="1"/>
</dbReference>
<keyword evidence="3" id="KW-0479">Metal-binding</keyword>
<evidence type="ECO:0000256" key="7">
    <source>
        <dbReference type="PROSITE-ProRule" id="PRU00322"/>
    </source>
</evidence>
<dbReference type="GO" id="GO:0017056">
    <property type="term" value="F:structural constituent of nuclear pore"/>
    <property type="evidence" value="ECO:0007669"/>
    <property type="project" value="TreeGrafter"/>
</dbReference>
<name>A0A0N5CWF6_THECL</name>
<evidence type="ECO:0000256" key="4">
    <source>
        <dbReference type="ARBA" id="ARBA00022771"/>
    </source>
</evidence>